<dbReference type="Pfam" id="PF00595">
    <property type="entry name" value="PDZ"/>
    <property type="match status" value="1"/>
</dbReference>
<gene>
    <name evidence="2" type="ORF">GPUH_LOCUS10027</name>
</gene>
<dbReference type="InterPro" id="IPR001478">
    <property type="entry name" value="PDZ"/>
</dbReference>
<sequence length="82" mass="8674">MYFKEGTSIIVGQVVPGGAAAVDGRLQQGDEIIEIDGTNVEGESHSMAVQLMQKSAASGHVKLVVRRHKISAGNSTNILIEK</sequence>
<feature type="domain" description="PDZ" evidence="1">
    <location>
        <begin position="1"/>
        <end position="67"/>
    </location>
</feature>
<proteinExistence type="predicted"/>
<dbReference type="InterPro" id="IPR036034">
    <property type="entry name" value="PDZ_sf"/>
</dbReference>
<dbReference type="SMART" id="SM00228">
    <property type="entry name" value="PDZ"/>
    <property type="match status" value="1"/>
</dbReference>
<keyword evidence="3" id="KW-1185">Reference proteome</keyword>
<dbReference type="GO" id="GO:0007165">
    <property type="term" value="P:signal transduction"/>
    <property type="evidence" value="ECO:0007669"/>
    <property type="project" value="TreeGrafter"/>
</dbReference>
<evidence type="ECO:0000259" key="1">
    <source>
        <dbReference type="PROSITE" id="PS50106"/>
    </source>
</evidence>
<dbReference type="WBParaSite" id="GPUH_0001003801-mRNA-1">
    <property type="protein sequence ID" value="GPUH_0001003801-mRNA-1"/>
    <property type="gene ID" value="GPUH_0001003801"/>
</dbReference>
<dbReference type="Gene3D" id="2.30.42.10">
    <property type="match status" value="1"/>
</dbReference>
<dbReference type="Proteomes" id="UP000271098">
    <property type="component" value="Unassembled WGS sequence"/>
</dbReference>
<protein>
    <submittedName>
        <fullName evidence="4">PDZ domain-containing protein</fullName>
    </submittedName>
</protein>
<organism evidence="4">
    <name type="scientific">Gongylonema pulchrum</name>
    <dbReference type="NCBI Taxonomy" id="637853"/>
    <lineage>
        <taxon>Eukaryota</taxon>
        <taxon>Metazoa</taxon>
        <taxon>Ecdysozoa</taxon>
        <taxon>Nematoda</taxon>
        <taxon>Chromadorea</taxon>
        <taxon>Rhabditida</taxon>
        <taxon>Spirurina</taxon>
        <taxon>Spiruromorpha</taxon>
        <taxon>Spiruroidea</taxon>
        <taxon>Gongylonematidae</taxon>
        <taxon>Gongylonema</taxon>
    </lineage>
</organism>
<evidence type="ECO:0000313" key="2">
    <source>
        <dbReference type="EMBL" id="VDK80952.1"/>
    </source>
</evidence>
<accession>A0A183DMT6</accession>
<reference evidence="4" key="1">
    <citation type="submission" date="2016-06" db="UniProtKB">
        <authorList>
            <consortium name="WormBaseParasite"/>
        </authorList>
    </citation>
    <scope>IDENTIFICATION</scope>
</reference>
<dbReference type="GO" id="GO:0005737">
    <property type="term" value="C:cytoplasm"/>
    <property type="evidence" value="ECO:0007669"/>
    <property type="project" value="TreeGrafter"/>
</dbReference>
<dbReference type="OrthoDB" id="66881at2759"/>
<dbReference type="EMBL" id="UYRT01035855">
    <property type="protein sequence ID" value="VDK80952.1"/>
    <property type="molecule type" value="Genomic_DNA"/>
</dbReference>
<evidence type="ECO:0000313" key="3">
    <source>
        <dbReference type="Proteomes" id="UP000271098"/>
    </source>
</evidence>
<name>A0A183DMT6_9BILA</name>
<dbReference type="PROSITE" id="PS50106">
    <property type="entry name" value="PDZ"/>
    <property type="match status" value="1"/>
</dbReference>
<evidence type="ECO:0000313" key="4">
    <source>
        <dbReference type="WBParaSite" id="GPUH_0001003801-mRNA-1"/>
    </source>
</evidence>
<dbReference type="PANTHER" id="PTHR10316">
    <property type="entry name" value="MEMBRANE ASSOCIATED GUANYLATE KINASE-RELATED"/>
    <property type="match status" value="1"/>
</dbReference>
<dbReference type="PANTHER" id="PTHR10316:SF40">
    <property type="entry name" value="LD27118P"/>
    <property type="match status" value="1"/>
</dbReference>
<reference evidence="2 3" key="2">
    <citation type="submission" date="2018-11" db="EMBL/GenBank/DDBJ databases">
        <authorList>
            <consortium name="Pathogen Informatics"/>
        </authorList>
    </citation>
    <scope>NUCLEOTIDE SEQUENCE [LARGE SCALE GENOMIC DNA]</scope>
</reference>
<dbReference type="AlphaFoldDB" id="A0A183DMT6"/>
<dbReference type="SUPFAM" id="SSF50156">
    <property type="entry name" value="PDZ domain-like"/>
    <property type="match status" value="1"/>
</dbReference>